<evidence type="ECO:0000313" key="1">
    <source>
        <dbReference type="EMBL" id="KIM85459.1"/>
    </source>
</evidence>
<organism evidence="1 2">
    <name type="scientific">Piloderma croceum (strain F 1598)</name>
    <dbReference type="NCBI Taxonomy" id="765440"/>
    <lineage>
        <taxon>Eukaryota</taxon>
        <taxon>Fungi</taxon>
        <taxon>Dikarya</taxon>
        <taxon>Basidiomycota</taxon>
        <taxon>Agaricomycotina</taxon>
        <taxon>Agaricomycetes</taxon>
        <taxon>Agaricomycetidae</taxon>
        <taxon>Atheliales</taxon>
        <taxon>Atheliaceae</taxon>
        <taxon>Piloderma</taxon>
    </lineage>
</organism>
<accession>A0A0C3G054</accession>
<dbReference type="HOGENOM" id="CLU_2997238_0_0_1"/>
<dbReference type="AlphaFoldDB" id="A0A0C3G054"/>
<keyword evidence="2" id="KW-1185">Reference proteome</keyword>
<dbReference type="EMBL" id="KN832985">
    <property type="protein sequence ID" value="KIM85459.1"/>
    <property type="molecule type" value="Genomic_DNA"/>
</dbReference>
<reference evidence="1 2" key="1">
    <citation type="submission" date="2014-04" db="EMBL/GenBank/DDBJ databases">
        <authorList>
            <consortium name="DOE Joint Genome Institute"/>
            <person name="Kuo A."/>
            <person name="Tarkka M."/>
            <person name="Buscot F."/>
            <person name="Kohler A."/>
            <person name="Nagy L.G."/>
            <person name="Floudas D."/>
            <person name="Copeland A."/>
            <person name="Barry K.W."/>
            <person name="Cichocki N."/>
            <person name="Veneault-Fourrey C."/>
            <person name="LaButti K."/>
            <person name="Lindquist E.A."/>
            <person name="Lipzen A."/>
            <person name="Lundell T."/>
            <person name="Morin E."/>
            <person name="Murat C."/>
            <person name="Sun H."/>
            <person name="Tunlid A."/>
            <person name="Henrissat B."/>
            <person name="Grigoriev I.V."/>
            <person name="Hibbett D.S."/>
            <person name="Martin F."/>
            <person name="Nordberg H.P."/>
            <person name="Cantor M.N."/>
            <person name="Hua S.X."/>
        </authorList>
    </citation>
    <scope>NUCLEOTIDE SEQUENCE [LARGE SCALE GENOMIC DNA]</scope>
    <source>
        <strain evidence="1 2">F 1598</strain>
    </source>
</reference>
<gene>
    <name evidence="1" type="ORF">PILCRDRAFT_817483</name>
</gene>
<proteinExistence type="predicted"/>
<dbReference type="Proteomes" id="UP000054166">
    <property type="component" value="Unassembled WGS sequence"/>
</dbReference>
<dbReference type="InParanoid" id="A0A0C3G054"/>
<protein>
    <submittedName>
        <fullName evidence="1">Uncharacterized protein</fullName>
    </submittedName>
</protein>
<reference evidence="2" key="2">
    <citation type="submission" date="2015-01" db="EMBL/GenBank/DDBJ databases">
        <title>Evolutionary Origins and Diversification of the Mycorrhizal Mutualists.</title>
        <authorList>
            <consortium name="DOE Joint Genome Institute"/>
            <consortium name="Mycorrhizal Genomics Consortium"/>
            <person name="Kohler A."/>
            <person name="Kuo A."/>
            <person name="Nagy L.G."/>
            <person name="Floudas D."/>
            <person name="Copeland A."/>
            <person name="Barry K.W."/>
            <person name="Cichocki N."/>
            <person name="Veneault-Fourrey C."/>
            <person name="LaButti K."/>
            <person name="Lindquist E.A."/>
            <person name="Lipzen A."/>
            <person name="Lundell T."/>
            <person name="Morin E."/>
            <person name="Murat C."/>
            <person name="Riley R."/>
            <person name="Ohm R."/>
            <person name="Sun H."/>
            <person name="Tunlid A."/>
            <person name="Henrissat B."/>
            <person name="Grigoriev I.V."/>
            <person name="Hibbett D.S."/>
            <person name="Martin F."/>
        </authorList>
    </citation>
    <scope>NUCLEOTIDE SEQUENCE [LARGE SCALE GENOMIC DNA]</scope>
    <source>
        <strain evidence="2">F 1598</strain>
    </source>
</reference>
<sequence>MNWTMLGRLRRKLTFAVLSKPCLHPPGICSLAVRAVPSTSFIILPFAISVAALQNDI</sequence>
<evidence type="ECO:0000313" key="2">
    <source>
        <dbReference type="Proteomes" id="UP000054166"/>
    </source>
</evidence>
<name>A0A0C3G054_PILCF</name>